<comment type="caution">
    <text evidence="2">The sequence shown here is derived from an EMBL/GenBank/DDBJ whole genome shotgun (WGS) entry which is preliminary data.</text>
</comment>
<evidence type="ECO:0000256" key="1">
    <source>
        <dbReference type="SAM" id="MobiDB-lite"/>
    </source>
</evidence>
<evidence type="ECO:0000313" key="2">
    <source>
        <dbReference type="EMBL" id="MED6292318.1"/>
    </source>
</evidence>
<protein>
    <submittedName>
        <fullName evidence="2">Uncharacterized protein</fullName>
    </submittedName>
</protein>
<name>A0ABU7F175_9TELE</name>
<reference evidence="2 3" key="1">
    <citation type="submission" date="2021-06" db="EMBL/GenBank/DDBJ databases">
        <authorList>
            <person name="Palmer J.M."/>
        </authorList>
    </citation>
    <scope>NUCLEOTIDE SEQUENCE [LARGE SCALE GENOMIC DNA]</scope>
    <source>
        <strain evidence="2 3">CL_MEX2019</strain>
        <tissue evidence="2">Muscle</tissue>
    </source>
</reference>
<organism evidence="2 3">
    <name type="scientific">Characodon lateralis</name>
    <dbReference type="NCBI Taxonomy" id="208331"/>
    <lineage>
        <taxon>Eukaryota</taxon>
        <taxon>Metazoa</taxon>
        <taxon>Chordata</taxon>
        <taxon>Craniata</taxon>
        <taxon>Vertebrata</taxon>
        <taxon>Euteleostomi</taxon>
        <taxon>Actinopterygii</taxon>
        <taxon>Neopterygii</taxon>
        <taxon>Teleostei</taxon>
        <taxon>Neoteleostei</taxon>
        <taxon>Acanthomorphata</taxon>
        <taxon>Ovalentaria</taxon>
        <taxon>Atherinomorphae</taxon>
        <taxon>Cyprinodontiformes</taxon>
        <taxon>Goodeidae</taxon>
        <taxon>Characodon</taxon>
    </lineage>
</organism>
<proteinExistence type="predicted"/>
<keyword evidence="3" id="KW-1185">Reference proteome</keyword>
<feature type="region of interest" description="Disordered" evidence="1">
    <location>
        <begin position="90"/>
        <end position="112"/>
    </location>
</feature>
<dbReference type="Proteomes" id="UP001352852">
    <property type="component" value="Unassembled WGS sequence"/>
</dbReference>
<evidence type="ECO:0000313" key="3">
    <source>
        <dbReference type="Proteomes" id="UP001352852"/>
    </source>
</evidence>
<dbReference type="EMBL" id="JAHUTJ010071551">
    <property type="protein sequence ID" value="MED6292318.1"/>
    <property type="molecule type" value="Genomic_DNA"/>
</dbReference>
<sequence>MTKFRGQEPNSRILYRLQHFVFSGRAADKLLKRSSVAEIEAWLKSTDMAPNTLGVRLWFQECTPECRRAGSSVAWLVKDLIIKKKHTDRQVGGSSVHPCLGEQRNRGKTGLA</sequence>
<gene>
    <name evidence="2" type="ORF">CHARACLAT_032628</name>
</gene>
<accession>A0ABU7F175</accession>